<sequence>MAENRYLTVEKDSFPYVFMKNIDIPLKTYEKGLLRANIFLPKDAAPFGDKTYPVIATYGPYGKDVRYEIFYKKSWDQLNPDMKSTHAAWETPDPAYWTSKGYIVVRVDERGAGQSPGLLDTMSRGTSEAFFDVIEWAAEQEWSSGKVGLLGISYYAGTQWRVAARKPKGLAAIIPWEGMSDYYRDRVRHGGILSDRFIDFWWNNGVSPNQYGKPGRSARNWGEDTLEGDLDEKTLLKNRRDQTVDTAVHKFRDEEYYRTRDFDVEAIEVPLLSVANWGGILLHLRGNVLGWIRASSKYKFLHFIVGRHDLPFYYPESAELQLSFFNSFLKDDDADGWKSGKQPRVRLTLRKGEAGVDDPERERGFPSRDEADWPLPGTNYTKFYLTSENKLSTKPSSSTSTIEYDALNSEPIRFAYTTSSTLEFTGHIVAHLTVSASRKSPDATPPSDIDLFITLRKINAKGEEVFYTGTMGDPVPIVKGWQRVSLRKVDESNKLHKEYLPYRKYYSSDVQPVEENQKYEVDVEVWPTNVVLEPEETLVLEIAGHDTQGVGKFSHEHPDDRDPKVFDGLNSITVGGEASWLTLPVIDARR</sequence>
<dbReference type="InterPro" id="IPR013736">
    <property type="entry name" value="Xaa-Pro_dipept_C"/>
</dbReference>
<evidence type="ECO:0000313" key="3">
    <source>
        <dbReference type="EMBL" id="KAG7406758.1"/>
    </source>
</evidence>
<evidence type="ECO:0000256" key="1">
    <source>
        <dbReference type="ARBA" id="ARBA00022801"/>
    </source>
</evidence>
<dbReference type="GO" id="GO:0008239">
    <property type="term" value="F:dipeptidyl-peptidase activity"/>
    <property type="evidence" value="ECO:0007669"/>
    <property type="project" value="InterPro"/>
</dbReference>
<name>A0A8J5TQT9_FUSOX</name>
<dbReference type="EMBL" id="JAELUQ010000011">
    <property type="protein sequence ID" value="KAG7406758.1"/>
    <property type="molecule type" value="Genomic_DNA"/>
</dbReference>
<accession>A0A8J5TQT9</accession>
<dbReference type="PANTHER" id="PTHR43056:SF10">
    <property type="entry name" value="COCE_NOND FAMILY, PUTATIVE (AFU_ORTHOLOGUE AFUA_7G00600)-RELATED"/>
    <property type="match status" value="1"/>
</dbReference>
<comment type="caution">
    <text evidence="3">The sequence shown here is derived from an EMBL/GenBank/DDBJ whole genome shotgun (WGS) entry which is preliminary data.</text>
</comment>
<gene>
    <name evidence="3" type="primary">cocE-4</name>
    <name evidence="3" type="ORF">Forpe1208_v014190</name>
</gene>
<dbReference type="PANTHER" id="PTHR43056">
    <property type="entry name" value="PEPTIDASE S9 PROLYL OLIGOPEPTIDASE"/>
    <property type="match status" value="1"/>
</dbReference>
<feature type="domain" description="Xaa-Pro dipeptidyl-peptidase C-terminal" evidence="2">
    <location>
        <begin position="322"/>
        <end position="582"/>
    </location>
</feature>
<dbReference type="NCBIfam" id="TIGR00976">
    <property type="entry name" value="CocE_NonD"/>
    <property type="match status" value="1"/>
</dbReference>
<keyword evidence="1" id="KW-0378">Hydrolase</keyword>
<evidence type="ECO:0000313" key="4">
    <source>
        <dbReference type="Proteomes" id="UP000694050"/>
    </source>
</evidence>
<dbReference type="InterPro" id="IPR005674">
    <property type="entry name" value="CocE/Ser_esterase"/>
</dbReference>
<dbReference type="Proteomes" id="UP000694050">
    <property type="component" value="Unassembled WGS sequence"/>
</dbReference>
<dbReference type="Pfam" id="PF02129">
    <property type="entry name" value="Peptidase_S15"/>
    <property type="match status" value="1"/>
</dbReference>
<dbReference type="InterPro" id="IPR000383">
    <property type="entry name" value="Xaa-Pro-like_dom"/>
</dbReference>
<proteinExistence type="predicted"/>
<reference evidence="3" key="1">
    <citation type="submission" date="2021-04" db="EMBL/GenBank/DDBJ databases">
        <title>First draft genome resource for Brassicaceae pathogens Fusarium oxysporum f. sp. raphani and Fusarium oxysporum f. sp. rapae.</title>
        <authorList>
            <person name="Asai S."/>
        </authorList>
    </citation>
    <scope>NUCLEOTIDE SEQUENCE</scope>
    <source>
        <strain evidence="3">Tf1208</strain>
    </source>
</reference>
<dbReference type="SMART" id="SM00939">
    <property type="entry name" value="PepX_C"/>
    <property type="match status" value="1"/>
</dbReference>
<protein>
    <submittedName>
        <fullName evidence="3">Cocaine esterase</fullName>
    </submittedName>
</protein>
<organism evidence="3 4">
    <name type="scientific">Fusarium oxysporum f. sp. rapae</name>
    <dbReference type="NCBI Taxonomy" id="485398"/>
    <lineage>
        <taxon>Eukaryota</taxon>
        <taxon>Fungi</taxon>
        <taxon>Dikarya</taxon>
        <taxon>Ascomycota</taxon>
        <taxon>Pezizomycotina</taxon>
        <taxon>Sordariomycetes</taxon>
        <taxon>Hypocreomycetidae</taxon>
        <taxon>Hypocreales</taxon>
        <taxon>Nectriaceae</taxon>
        <taxon>Fusarium</taxon>
        <taxon>Fusarium oxysporum species complex</taxon>
    </lineage>
</organism>
<evidence type="ECO:0000259" key="2">
    <source>
        <dbReference type="SMART" id="SM00939"/>
    </source>
</evidence>
<dbReference type="AlphaFoldDB" id="A0A8J5TQT9"/>
<dbReference type="Pfam" id="PF08530">
    <property type="entry name" value="PepX_C"/>
    <property type="match status" value="1"/>
</dbReference>
<dbReference type="InterPro" id="IPR050585">
    <property type="entry name" value="Xaa-Pro_dipeptidyl-ppase/CocE"/>
</dbReference>